<accession>A0A1G7E666</accession>
<organism evidence="3 4">
    <name type="scientific">Bhargavaea beijingensis</name>
    <dbReference type="NCBI Taxonomy" id="426756"/>
    <lineage>
        <taxon>Bacteria</taxon>
        <taxon>Bacillati</taxon>
        <taxon>Bacillota</taxon>
        <taxon>Bacilli</taxon>
        <taxon>Bacillales</taxon>
        <taxon>Caryophanaceae</taxon>
        <taxon>Bhargavaea</taxon>
    </lineage>
</organism>
<evidence type="ECO:0000259" key="1">
    <source>
        <dbReference type="PROSITE" id="PS51332"/>
    </source>
</evidence>
<proteinExistence type="predicted"/>
<dbReference type="InterPro" id="IPR003759">
    <property type="entry name" value="Cbl-bd_cap"/>
</dbReference>
<dbReference type="SUPFAM" id="SSF52242">
    <property type="entry name" value="Cobalamin (vitamin B12)-binding domain"/>
    <property type="match status" value="1"/>
</dbReference>
<dbReference type="EMBL" id="FNAR01000012">
    <property type="protein sequence ID" value="SDE59218.1"/>
    <property type="molecule type" value="Genomic_DNA"/>
</dbReference>
<dbReference type="RefSeq" id="WP_092097562.1">
    <property type="nucleotide sequence ID" value="NZ_FNAR01000012.1"/>
</dbReference>
<dbReference type="Pfam" id="PF02607">
    <property type="entry name" value="B12-binding_2"/>
    <property type="match status" value="1"/>
</dbReference>
<reference evidence="3 4" key="1">
    <citation type="submission" date="2016-10" db="EMBL/GenBank/DDBJ databases">
        <authorList>
            <person name="de Groot N.N."/>
        </authorList>
    </citation>
    <scope>NUCLEOTIDE SEQUENCE [LARGE SCALE GENOMIC DNA]</scope>
    <source>
        <strain evidence="3 4">CGMCC 1.6762</strain>
    </source>
</reference>
<dbReference type="EMBL" id="RWGW01000006">
    <property type="protein sequence ID" value="RSK34920.1"/>
    <property type="molecule type" value="Genomic_DNA"/>
</dbReference>
<gene>
    <name evidence="2" type="ORF">EJA12_04390</name>
    <name evidence="3" type="ORF">SAMN04488126_11284</name>
</gene>
<dbReference type="AlphaFoldDB" id="A0A1G7E666"/>
<sequence>MTHIEMLASCLLEGDPDKAWACIEKYSGSSKPDVYHNLMTPAMRHIGHLWESNEITVADEHLATATCDFILSKLSFGSEKKPSAGRAMFLCLDGEQHYLGLKMVDSLFREHGWDTRYFGPSLPLEYAVQTAEAWKPDVIGLSVSMVYHLPQLREYAEAFSRLPEKPAVLLGGRLADLYDLRPYCTGDTVILRDLPETETWIRHHVMGGQQSGTTEPIPSSPVFES</sequence>
<dbReference type="Gene3D" id="3.40.50.280">
    <property type="entry name" value="Cobalamin-binding domain"/>
    <property type="match status" value="1"/>
</dbReference>
<evidence type="ECO:0000313" key="4">
    <source>
        <dbReference type="Proteomes" id="UP000198823"/>
    </source>
</evidence>
<dbReference type="Gene3D" id="1.10.1240.10">
    <property type="entry name" value="Methionine synthase domain"/>
    <property type="match status" value="1"/>
</dbReference>
<name>A0A1G7E666_9BACL</name>
<dbReference type="Pfam" id="PF02310">
    <property type="entry name" value="B12-binding"/>
    <property type="match status" value="1"/>
</dbReference>
<evidence type="ECO:0000313" key="5">
    <source>
        <dbReference type="Proteomes" id="UP000272481"/>
    </source>
</evidence>
<dbReference type="GO" id="GO:0031419">
    <property type="term" value="F:cobalamin binding"/>
    <property type="evidence" value="ECO:0007669"/>
    <property type="project" value="InterPro"/>
</dbReference>
<feature type="domain" description="B12-binding" evidence="1">
    <location>
        <begin position="84"/>
        <end position="211"/>
    </location>
</feature>
<dbReference type="InterPro" id="IPR036724">
    <property type="entry name" value="Cobalamin-bd_sf"/>
</dbReference>
<dbReference type="GO" id="GO:0046872">
    <property type="term" value="F:metal ion binding"/>
    <property type="evidence" value="ECO:0007669"/>
    <property type="project" value="InterPro"/>
</dbReference>
<dbReference type="STRING" id="426756.SAMN04488126_11284"/>
<dbReference type="InterPro" id="IPR006158">
    <property type="entry name" value="Cobalamin-bd"/>
</dbReference>
<evidence type="ECO:0000313" key="3">
    <source>
        <dbReference type="EMBL" id="SDE59218.1"/>
    </source>
</evidence>
<dbReference type="CDD" id="cd02065">
    <property type="entry name" value="B12-binding_like"/>
    <property type="match status" value="1"/>
</dbReference>
<dbReference type="OrthoDB" id="5756833at2"/>
<protein>
    <submittedName>
        <fullName evidence="2">Cobalamin B12-binding domain-containing protein</fullName>
    </submittedName>
    <submittedName>
        <fullName evidence="3">Methanogenic corrinoid protein MtbC1</fullName>
    </submittedName>
</protein>
<keyword evidence="5" id="KW-1185">Reference proteome</keyword>
<dbReference type="Proteomes" id="UP000272481">
    <property type="component" value="Unassembled WGS sequence"/>
</dbReference>
<evidence type="ECO:0000313" key="2">
    <source>
        <dbReference type="EMBL" id="RSK34920.1"/>
    </source>
</evidence>
<reference evidence="2 5" key="2">
    <citation type="submission" date="2018-12" db="EMBL/GenBank/DDBJ databases">
        <title>Comparitive functional genomics of dry heat resistant strains isolated from the viking spacecraft.</title>
        <authorList>
            <person name="Seuylemezian A."/>
            <person name="Vaishampayan P."/>
        </authorList>
    </citation>
    <scope>NUCLEOTIDE SEQUENCE [LARGE SCALE GENOMIC DNA]</scope>
    <source>
        <strain evidence="2 5">M6-11</strain>
    </source>
</reference>
<dbReference type="InterPro" id="IPR036594">
    <property type="entry name" value="Meth_synthase_dom"/>
</dbReference>
<dbReference type="Proteomes" id="UP000198823">
    <property type="component" value="Unassembled WGS sequence"/>
</dbReference>
<dbReference type="PROSITE" id="PS51332">
    <property type="entry name" value="B12_BINDING"/>
    <property type="match status" value="1"/>
</dbReference>